<dbReference type="GO" id="GO:0008236">
    <property type="term" value="F:serine-type peptidase activity"/>
    <property type="evidence" value="ECO:0007669"/>
    <property type="project" value="InterPro"/>
</dbReference>
<reference evidence="4" key="1">
    <citation type="submission" date="2016-10" db="EMBL/GenBank/DDBJ databases">
        <authorList>
            <person name="Varghese N."/>
            <person name="Submissions S."/>
        </authorList>
    </citation>
    <scope>NUCLEOTIDE SEQUENCE [LARGE SCALE GENOMIC DNA]</scope>
    <source>
        <strain evidence="4">DSM 24499</strain>
    </source>
</reference>
<keyword evidence="1" id="KW-0732">Signal</keyword>
<evidence type="ECO:0000259" key="2">
    <source>
        <dbReference type="SMART" id="SM00245"/>
    </source>
</evidence>
<proteinExistence type="predicted"/>
<evidence type="ECO:0000256" key="1">
    <source>
        <dbReference type="SAM" id="SignalP"/>
    </source>
</evidence>
<dbReference type="AlphaFoldDB" id="A0A1I1N3Z4"/>
<dbReference type="PANTHER" id="PTHR11261">
    <property type="entry name" value="INTERPHOTORECEPTOR RETINOID-BINDING PROTEIN"/>
    <property type="match status" value="1"/>
</dbReference>
<name>A0A1I1N3Z4_9FLAO</name>
<dbReference type="STRING" id="1334022.SAMN04487907_11139"/>
<evidence type="ECO:0000313" key="4">
    <source>
        <dbReference type="Proteomes" id="UP000199438"/>
    </source>
</evidence>
<dbReference type="OrthoDB" id="7314861at2"/>
<dbReference type="GO" id="GO:0006508">
    <property type="term" value="P:proteolysis"/>
    <property type="evidence" value="ECO:0007669"/>
    <property type="project" value="InterPro"/>
</dbReference>
<dbReference type="PANTHER" id="PTHR11261:SF3">
    <property type="entry name" value="RETINOL-BINDING PROTEIN 3"/>
    <property type="match status" value="1"/>
</dbReference>
<dbReference type="SMART" id="SM00245">
    <property type="entry name" value="TSPc"/>
    <property type="match status" value="1"/>
</dbReference>
<dbReference type="Proteomes" id="UP000199438">
    <property type="component" value="Unassembled WGS sequence"/>
</dbReference>
<keyword evidence="4" id="KW-1185">Reference proteome</keyword>
<feature type="domain" description="Tail specific protease" evidence="2">
    <location>
        <begin position="106"/>
        <end position="315"/>
    </location>
</feature>
<dbReference type="EMBL" id="FOKV01000011">
    <property type="protein sequence ID" value="SFC88520.1"/>
    <property type="molecule type" value="Genomic_DNA"/>
</dbReference>
<gene>
    <name evidence="3" type="ORF">SAMN04487907_11139</name>
</gene>
<dbReference type="Pfam" id="PF03572">
    <property type="entry name" value="Peptidase_S41"/>
    <property type="match status" value="1"/>
</dbReference>
<dbReference type="InterPro" id="IPR005151">
    <property type="entry name" value="Tail-specific_protease"/>
</dbReference>
<feature type="signal peptide" evidence="1">
    <location>
        <begin position="1"/>
        <end position="19"/>
    </location>
</feature>
<dbReference type="CDD" id="cd06567">
    <property type="entry name" value="Peptidase_S41"/>
    <property type="match status" value="1"/>
</dbReference>
<accession>A0A1I1N3Z4</accession>
<dbReference type="Gene3D" id="3.90.226.10">
    <property type="entry name" value="2-enoyl-CoA Hydratase, Chain A, domain 1"/>
    <property type="match status" value="1"/>
</dbReference>
<dbReference type="SUPFAM" id="SSF52096">
    <property type="entry name" value="ClpP/crotonase"/>
    <property type="match status" value="1"/>
</dbReference>
<protein>
    <submittedName>
        <fullName evidence="3">Peptidase family S41</fullName>
    </submittedName>
</protein>
<feature type="chain" id="PRO_5011577658" evidence="1">
    <location>
        <begin position="20"/>
        <end position="340"/>
    </location>
</feature>
<organism evidence="3 4">
    <name type="scientific">Zunongwangia mangrovi</name>
    <dbReference type="NCBI Taxonomy" id="1334022"/>
    <lineage>
        <taxon>Bacteria</taxon>
        <taxon>Pseudomonadati</taxon>
        <taxon>Bacteroidota</taxon>
        <taxon>Flavobacteriia</taxon>
        <taxon>Flavobacteriales</taxon>
        <taxon>Flavobacteriaceae</taxon>
        <taxon>Zunongwangia</taxon>
    </lineage>
</organism>
<dbReference type="InterPro" id="IPR029045">
    <property type="entry name" value="ClpP/crotonase-like_dom_sf"/>
</dbReference>
<evidence type="ECO:0000313" key="3">
    <source>
        <dbReference type="EMBL" id="SFC88520.1"/>
    </source>
</evidence>
<sequence length="340" mass="39296">MKKHLGILLILFFSFNIQAQGFRTSQDSINFFYENLFEIMKSGYLFKEKVNWEKVEPEIKNNLKQYSDFKTSLNEVSTLFDLTKADHSRVYYDNQQFSGNFPVPTKDDFTEQWIKKYKTKPEFEVKVLDNRYGYILVPGMYIEKNLHKQSQELYDQIAEIKRSNKLQGWIIDLRFNTGGDIHPMLLALYDFLGDNVVWGVLDINKNLVDEIELKKGKYKANSRTVSYIKPDGELLNETKVAVVTNIATGSSGEITALAFKGRKNTIFIGEKTFGKTTTNNKADLPFGAFMTLMTGYDCDRNGNYYEKIIPDITVIEKDNFDDLLLDGNIHEAIKFISEQE</sequence>
<dbReference type="RefSeq" id="WP_092544830.1">
    <property type="nucleotide sequence ID" value="NZ_FOKV01000011.1"/>
</dbReference>